<gene>
    <name evidence="7" type="ORF">ACFOHL_07150</name>
</gene>
<keyword evidence="5 6" id="KW-0472">Membrane</keyword>
<keyword evidence="3 6" id="KW-0812">Transmembrane</keyword>
<feature type="transmembrane region" description="Helical" evidence="6">
    <location>
        <begin position="255"/>
        <end position="271"/>
    </location>
</feature>
<feature type="transmembrane region" description="Helical" evidence="6">
    <location>
        <begin position="136"/>
        <end position="156"/>
    </location>
</feature>
<evidence type="ECO:0000313" key="8">
    <source>
        <dbReference type="Proteomes" id="UP001595478"/>
    </source>
</evidence>
<feature type="transmembrane region" description="Helical" evidence="6">
    <location>
        <begin position="223"/>
        <end position="243"/>
    </location>
</feature>
<feature type="transmembrane region" description="Helical" evidence="6">
    <location>
        <begin position="162"/>
        <end position="180"/>
    </location>
</feature>
<organism evidence="7 8">
    <name type="scientific">Agaribacter flavus</name>
    <dbReference type="NCBI Taxonomy" id="1902781"/>
    <lineage>
        <taxon>Bacteria</taxon>
        <taxon>Pseudomonadati</taxon>
        <taxon>Pseudomonadota</taxon>
        <taxon>Gammaproteobacteria</taxon>
        <taxon>Alteromonadales</taxon>
        <taxon>Alteromonadaceae</taxon>
        <taxon>Agaribacter</taxon>
    </lineage>
</organism>
<dbReference type="InterPro" id="IPR050475">
    <property type="entry name" value="Prenyltransferase_related"/>
</dbReference>
<evidence type="ECO:0000256" key="4">
    <source>
        <dbReference type="ARBA" id="ARBA00022989"/>
    </source>
</evidence>
<feature type="transmembrane region" description="Helical" evidence="6">
    <location>
        <begin position="192"/>
        <end position="211"/>
    </location>
</feature>
<dbReference type="PANTHER" id="PTHR42723">
    <property type="entry name" value="CHLOROPHYLL SYNTHASE"/>
    <property type="match status" value="1"/>
</dbReference>
<protein>
    <submittedName>
        <fullName evidence="7">UbiA family prenyltransferase</fullName>
    </submittedName>
</protein>
<comment type="caution">
    <text evidence="7">The sequence shown here is derived from an EMBL/GenBank/DDBJ whole genome shotgun (WGS) entry which is preliminary data.</text>
</comment>
<dbReference type="Proteomes" id="UP001595478">
    <property type="component" value="Unassembled WGS sequence"/>
</dbReference>
<evidence type="ECO:0000256" key="1">
    <source>
        <dbReference type="ARBA" id="ARBA00004141"/>
    </source>
</evidence>
<comment type="subcellular location">
    <subcellularLocation>
        <location evidence="1">Membrane</location>
        <topology evidence="1">Multi-pass membrane protein</topology>
    </subcellularLocation>
</comment>
<dbReference type="InterPro" id="IPR000537">
    <property type="entry name" value="UbiA_prenyltransferase"/>
</dbReference>
<sequence length="300" mass="32796">MSKLLPYFKLIRLPAGFTALSNILAASIIVSNGQISSGIVYLLGASVSLYFAGMTLNDCFDFKEDLRERPQRPIPSKQVSLKKAWSIGAILLCLGVCLSLLHSAVSAGIAIVLSILIILYNSVFKKGLLGSFCMASCRYLNWLLGASFPLAAYSFSEDIWQLNFLIALPIFFYIAGLTFLSKQETTAQNKQAIGVCAGLLLLSVATCCYLVEQYFQLTCAKQLISYGLIALCALIMARKLIAVFNDFTPSNIQRLIGFMVMGVIPLDALLTALAGHYLYSMLILALLLPSRLVGKRLYVT</sequence>
<feature type="transmembrane region" description="Helical" evidence="6">
    <location>
        <begin position="81"/>
        <end position="101"/>
    </location>
</feature>
<name>A0ABV7FNS7_9ALTE</name>
<evidence type="ECO:0000313" key="7">
    <source>
        <dbReference type="EMBL" id="MFC3121393.1"/>
    </source>
</evidence>
<dbReference type="InterPro" id="IPR044878">
    <property type="entry name" value="UbiA_sf"/>
</dbReference>
<evidence type="ECO:0000256" key="5">
    <source>
        <dbReference type="ARBA" id="ARBA00023136"/>
    </source>
</evidence>
<proteinExistence type="predicted"/>
<dbReference type="EMBL" id="JBHRSW010000010">
    <property type="protein sequence ID" value="MFC3121393.1"/>
    <property type="molecule type" value="Genomic_DNA"/>
</dbReference>
<keyword evidence="8" id="KW-1185">Reference proteome</keyword>
<evidence type="ECO:0000256" key="6">
    <source>
        <dbReference type="SAM" id="Phobius"/>
    </source>
</evidence>
<feature type="transmembrane region" description="Helical" evidence="6">
    <location>
        <begin position="35"/>
        <end position="60"/>
    </location>
</feature>
<dbReference type="CDD" id="cd13964">
    <property type="entry name" value="PT_UbiA_1"/>
    <property type="match status" value="1"/>
</dbReference>
<keyword evidence="2" id="KW-1003">Cell membrane</keyword>
<accession>A0ABV7FNS7</accession>
<dbReference type="Pfam" id="PF01040">
    <property type="entry name" value="UbiA"/>
    <property type="match status" value="1"/>
</dbReference>
<dbReference type="PANTHER" id="PTHR42723:SF1">
    <property type="entry name" value="CHLOROPHYLL SYNTHASE, CHLOROPLASTIC"/>
    <property type="match status" value="1"/>
</dbReference>
<dbReference type="Gene3D" id="1.10.357.140">
    <property type="entry name" value="UbiA prenyltransferase"/>
    <property type="match status" value="1"/>
</dbReference>
<keyword evidence="4 6" id="KW-1133">Transmembrane helix</keyword>
<dbReference type="RefSeq" id="WP_376919530.1">
    <property type="nucleotide sequence ID" value="NZ_JBHRSW010000010.1"/>
</dbReference>
<reference evidence="8" key="1">
    <citation type="journal article" date="2019" name="Int. J. Syst. Evol. Microbiol.">
        <title>The Global Catalogue of Microorganisms (GCM) 10K type strain sequencing project: providing services to taxonomists for standard genome sequencing and annotation.</title>
        <authorList>
            <consortium name="The Broad Institute Genomics Platform"/>
            <consortium name="The Broad Institute Genome Sequencing Center for Infectious Disease"/>
            <person name="Wu L."/>
            <person name="Ma J."/>
        </authorList>
    </citation>
    <scope>NUCLEOTIDE SEQUENCE [LARGE SCALE GENOMIC DNA]</scope>
    <source>
        <strain evidence="8">KCTC 52473</strain>
    </source>
</reference>
<evidence type="ECO:0000256" key="3">
    <source>
        <dbReference type="ARBA" id="ARBA00022692"/>
    </source>
</evidence>
<evidence type="ECO:0000256" key="2">
    <source>
        <dbReference type="ARBA" id="ARBA00022475"/>
    </source>
</evidence>